<dbReference type="EMBL" id="JAGPXC010000014">
    <property type="protein sequence ID" value="KAH6640041.1"/>
    <property type="molecule type" value="Genomic_DNA"/>
</dbReference>
<keyword evidence="1" id="KW-1133">Transmembrane helix</keyword>
<dbReference type="OrthoDB" id="5396831at2759"/>
<sequence>MLYRLDAYEEDHNFGQDRVVVIHPNPANDAPITPGTICTHCYVEPANFDHMAMMLQGTVVFRTTQRGVLFTDQESLKQGRLLLCDFENYGQLKASSRVWLLWSPMVYAYIFGLGWYGDNVIRDYKDADSDWEANAPCQYSGFSKAKQEYFEDDVDTDYWTMAIEKYASGYLEMEAEGNGMAPEYNLANLM</sequence>
<accession>A0A9P8UAT2</accession>
<evidence type="ECO:0000256" key="1">
    <source>
        <dbReference type="SAM" id="Phobius"/>
    </source>
</evidence>
<dbReference type="RefSeq" id="XP_045951115.1">
    <property type="nucleotide sequence ID" value="XM_046101126.1"/>
</dbReference>
<comment type="caution">
    <text evidence="2">The sequence shown here is derived from an EMBL/GenBank/DDBJ whole genome shotgun (WGS) entry which is preliminary data.</text>
</comment>
<proteinExistence type="predicted"/>
<keyword evidence="1" id="KW-0472">Membrane</keyword>
<protein>
    <submittedName>
        <fullName evidence="2">Uncharacterized protein</fullName>
    </submittedName>
</protein>
<keyword evidence="3" id="KW-1185">Reference proteome</keyword>
<gene>
    <name evidence="2" type="ORF">BKA67DRAFT_542565</name>
</gene>
<evidence type="ECO:0000313" key="2">
    <source>
        <dbReference type="EMBL" id="KAH6640041.1"/>
    </source>
</evidence>
<feature type="transmembrane region" description="Helical" evidence="1">
    <location>
        <begin position="98"/>
        <end position="117"/>
    </location>
</feature>
<dbReference type="GeneID" id="70130018"/>
<dbReference type="AlphaFoldDB" id="A0A9P8UAT2"/>
<dbReference type="Proteomes" id="UP000758603">
    <property type="component" value="Unassembled WGS sequence"/>
</dbReference>
<keyword evidence="1" id="KW-0812">Transmembrane</keyword>
<reference evidence="2" key="1">
    <citation type="journal article" date="2021" name="Nat. Commun.">
        <title>Genetic determinants of endophytism in the Arabidopsis root mycobiome.</title>
        <authorList>
            <person name="Mesny F."/>
            <person name="Miyauchi S."/>
            <person name="Thiergart T."/>
            <person name="Pickel B."/>
            <person name="Atanasova L."/>
            <person name="Karlsson M."/>
            <person name="Huettel B."/>
            <person name="Barry K.W."/>
            <person name="Haridas S."/>
            <person name="Chen C."/>
            <person name="Bauer D."/>
            <person name="Andreopoulos W."/>
            <person name="Pangilinan J."/>
            <person name="LaButti K."/>
            <person name="Riley R."/>
            <person name="Lipzen A."/>
            <person name="Clum A."/>
            <person name="Drula E."/>
            <person name="Henrissat B."/>
            <person name="Kohler A."/>
            <person name="Grigoriev I.V."/>
            <person name="Martin F.M."/>
            <person name="Hacquard S."/>
        </authorList>
    </citation>
    <scope>NUCLEOTIDE SEQUENCE</scope>
    <source>
        <strain evidence="2">MPI-SDFR-AT-0073</strain>
    </source>
</reference>
<evidence type="ECO:0000313" key="3">
    <source>
        <dbReference type="Proteomes" id="UP000758603"/>
    </source>
</evidence>
<name>A0A9P8UAT2_9PEZI</name>
<organism evidence="2 3">
    <name type="scientific">Truncatella angustata</name>
    <dbReference type="NCBI Taxonomy" id="152316"/>
    <lineage>
        <taxon>Eukaryota</taxon>
        <taxon>Fungi</taxon>
        <taxon>Dikarya</taxon>
        <taxon>Ascomycota</taxon>
        <taxon>Pezizomycotina</taxon>
        <taxon>Sordariomycetes</taxon>
        <taxon>Xylariomycetidae</taxon>
        <taxon>Amphisphaeriales</taxon>
        <taxon>Sporocadaceae</taxon>
        <taxon>Truncatella</taxon>
    </lineage>
</organism>